<dbReference type="PANTHER" id="PTHR37813">
    <property type="entry name" value="FELS-2 PROPHAGE PROTEIN"/>
    <property type="match status" value="1"/>
</dbReference>
<organism evidence="5 6">
    <name type="scientific">Williamsia phyllosphaerae</name>
    <dbReference type="NCBI Taxonomy" id="885042"/>
    <lineage>
        <taxon>Bacteria</taxon>
        <taxon>Bacillati</taxon>
        <taxon>Actinomycetota</taxon>
        <taxon>Actinomycetes</taxon>
        <taxon>Mycobacteriales</taxon>
        <taxon>Nocardiaceae</taxon>
        <taxon>Williamsia</taxon>
    </lineage>
</organism>
<reference evidence="6" key="1">
    <citation type="journal article" date="2019" name="Int. J. Syst. Evol. Microbiol.">
        <title>The Global Catalogue of Microorganisms (GCM) 10K type strain sequencing project: providing services to taxonomists for standard genome sequencing and annotation.</title>
        <authorList>
            <consortium name="The Broad Institute Genomics Platform"/>
            <consortium name="The Broad Institute Genome Sequencing Center for Infectious Disease"/>
            <person name="Wu L."/>
            <person name="Ma J."/>
        </authorList>
    </citation>
    <scope>NUCLEOTIDE SEQUENCE [LARGE SCALE GENOMIC DNA]</scope>
    <source>
        <strain evidence="6">CCM 7855</strain>
    </source>
</reference>
<feature type="domain" description="Phage tail tape measure protein" evidence="4">
    <location>
        <begin position="95"/>
        <end position="296"/>
    </location>
</feature>
<evidence type="ECO:0000313" key="6">
    <source>
        <dbReference type="Proteomes" id="UP000632454"/>
    </source>
</evidence>
<evidence type="ECO:0000256" key="3">
    <source>
        <dbReference type="SAM" id="MobiDB-lite"/>
    </source>
</evidence>
<dbReference type="PANTHER" id="PTHR37813:SF1">
    <property type="entry name" value="FELS-2 PROPHAGE PROTEIN"/>
    <property type="match status" value="1"/>
</dbReference>
<evidence type="ECO:0000256" key="2">
    <source>
        <dbReference type="SAM" id="Coils"/>
    </source>
</evidence>
<dbReference type="Proteomes" id="UP000632454">
    <property type="component" value="Unassembled WGS sequence"/>
</dbReference>
<dbReference type="Pfam" id="PF10145">
    <property type="entry name" value="PhageMin_Tail"/>
    <property type="match status" value="1"/>
</dbReference>
<feature type="region of interest" description="Disordered" evidence="3">
    <location>
        <begin position="1282"/>
        <end position="1301"/>
    </location>
</feature>
<evidence type="ECO:0000256" key="1">
    <source>
        <dbReference type="ARBA" id="ARBA00022612"/>
    </source>
</evidence>
<feature type="coiled-coil region" evidence="2">
    <location>
        <begin position="1376"/>
        <end position="1410"/>
    </location>
</feature>
<feature type="compositionally biased region" description="Low complexity" evidence="3">
    <location>
        <begin position="1450"/>
        <end position="1462"/>
    </location>
</feature>
<keyword evidence="6" id="KW-1185">Reference proteome</keyword>
<name>A0ABQ1V603_9NOCA</name>
<accession>A0ABQ1V603</accession>
<keyword evidence="2" id="KW-0175">Coiled coil</keyword>
<feature type="region of interest" description="Disordered" evidence="3">
    <location>
        <begin position="1"/>
        <end position="30"/>
    </location>
</feature>
<sequence length="1674" mass="171706">MVAETSGIPRQIRSAFGSAQRDADSAGRNSGRSFASSFGSSLKGLGAAAGVTGGIAAVAGAMKSAISSGMDFTTSLNTMQAVAGASADQVARVGQMARQLGTDNSLAATSSVDAAQAMLELAKGGFTVDQSMQAARGTLQLAAAAQISAGEAATIQSQALQAFGQNASFAGTASDILANSANASSAEITDVAQALQQSGTVANQFGISMNDTAAAISLMANSGIKGSDAGTLLKSALLALTDQGKPAQSAMEELGITAYDAQGKFVGLSSLFGQLQTASKGMSAEQYQAATSVLFGSDAMRIAGIAAQQGKTGFDQMSAAMGRQGAAADVAAAKMQGLPGAWEKLKNEAQDAGLAFYDLVKGPLTAAANSVSSGIGGAVDAIGRLGGEGLDKLRDLGFLSQAGTTFEKLRDAVVAAAPGLGQIAKSLAEAAAVIGGATWLAFSGALQVAAGALQVIAPLLESVGDLMQGNQTLVTALLGAYLAFKIIPGIVGRIGSAFSPITSRISATTSSVGSFNDQVRRLQTVSATTGTSVGRLGAQMAILGSNSPAIGRMRQAFVDASSAASRMPRTVGTAAGALSGLRTGIGAVSGAMGGPLGIALAAGTIAMGVWGKSQADAARDAAENKRQIDELSQAINFQTGALDAQGKKKVFDKLSGEGVFDTVDKNPQLGVSAAQVQSAAEGQKSAIDTVNAALDRQAAKSIENSKYWQTNGKDYAKAGVSMQELTAAVRGNGDAQEAVKSKLQAAGWENYDSAVGRARNGLDSAGQSAVALGEKIGSTNETLGKSQERARQEAEALGLVSQRFEEIAKQFATPGTTSIQVDTSQIAGAEDRLKSLGFTTRSLPNGKVEITANDEAARARLQFVSTNVNLLNALTANPKIGLNDDAFSLGDQKARNTLRDLSGQIADPKAKLTITDLINGKAVSLAELQQLDQTISNPQVRADVTKALQNIDAVNKALDQAARTRIANITAQVQGLDFGERTQSGRVFRGPGLAQNADGSIRQYANGGINALESYANGKLPTQAVIQKAQPNSLVQWAEPETGGEAFIPLAQGKRGRSTSILTAVAQMFGFDLVPQGNLSGTVSGMAGALSGGAVSGLLARTGLDRMYKFAAGGVTAEGLKALAQGTGASRPLTGAPYVWGGTNWGDCSGAMSAFARFAAGLDPFGGRFSTATMGAQLQQMGFSMGRGTSGDLRFGWHNGGPGGGHTSGTLPDGTAIEMGGGNGGGMLGGGAANADDPQHNEHAYMTIGPAYTDAGADPGGFVVRPDGTIAFNPGNGNFSAGGSSAGSSAGSAESGGTSLSTRLGSAAGSFIEGQIASMLSVLSVNDSPGALAAIAEYENQVKSSKSGSGSGSAVDPAALKTSYETAKAEADKRYEAEVLRRKQEYEAERKKLQDQQKATKDVAKKAELDRKLADLKTKYENDSLAAKQKHDDAALQAKQKFDEVKKTGASANSAASAQQSAVTDPGSTVPKKGEDLGVRAGVSGGGIKEAFKSGLRDAWRVGQPWTDSEWIVNKESSWNPAAKNGKYFGLIQAGPEVYQAAGKSPTTTDPREQGQVFDKYVGDRYQDPMRARAHHQANNWYDQGGAAIGTGLMAKNVIAPERVLSPRQTAAFESMVQRDFQAGGGTGALEEKFDRLIDLMSKRPPLMPVVVPDEAGRRRVERDRTVQRHLVSK</sequence>
<evidence type="ECO:0000259" key="4">
    <source>
        <dbReference type="Pfam" id="PF10145"/>
    </source>
</evidence>
<keyword evidence="1" id="KW-1188">Viral release from host cell</keyword>
<dbReference type="CDD" id="cd22249">
    <property type="entry name" value="UDM1_RNF168_RNF169-like"/>
    <property type="match status" value="1"/>
</dbReference>
<feature type="region of interest" description="Disordered" evidence="3">
    <location>
        <begin position="1447"/>
        <end position="1478"/>
    </location>
</feature>
<evidence type="ECO:0000313" key="5">
    <source>
        <dbReference type="EMBL" id="GGF39167.1"/>
    </source>
</evidence>
<dbReference type="InterPro" id="IPR010090">
    <property type="entry name" value="Phage_tape_meas"/>
</dbReference>
<feature type="region of interest" description="Disordered" evidence="3">
    <location>
        <begin position="1655"/>
        <end position="1674"/>
    </location>
</feature>
<feature type="compositionally biased region" description="Basic and acidic residues" evidence="3">
    <location>
        <begin position="1655"/>
        <end position="1667"/>
    </location>
</feature>
<gene>
    <name evidence="5" type="ORF">GCM10007298_38570</name>
</gene>
<proteinExistence type="predicted"/>
<protein>
    <recommendedName>
        <fullName evidence="4">Phage tail tape measure protein domain-containing protein</fullName>
    </recommendedName>
</protein>
<dbReference type="RefSeq" id="WP_188492019.1">
    <property type="nucleotide sequence ID" value="NZ_BMCS01000003.1"/>
</dbReference>
<dbReference type="EMBL" id="BMCS01000003">
    <property type="protein sequence ID" value="GGF39167.1"/>
    <property type="molecule type" value="Genomic_DNA"/>
</dbReference>
<comment type="caution">
    <text evidence="5">The sequence shown here is derived from an EMBL/GenBank/DDBJ whole genome shotgun (WGS) entry which is preliminary data.</text>
</comment>
<dbReference type="NCBIfam" id="TIGR01760">
    <property type="entry name" value="tape_meas_TP901"/>
    <property type="match status" value="1"/>
</dbReference>